<dbReference type="EMBL" id="FNSN01000004">
    <property type="protein sequence ID" value="SEC90608.1"/>
    <property type="molecule type" value="Genomic_DNA"/>
</dbReference>
<organism evidence="1 3">
    <name type="scientific">Arthrobacter woluwensis</name>
    <dbReference type="NCBI Taxonomy" id="156980"/>
    <lineage>
        <taxon>Bacteria</taxon>
        <taxon>Bacillati</taxon>
        <taxon>Actinomycetota</taxon>
        <taxon>Actinomycetes</taxon>
        <taxon>Micrococcales</taxon>
        <taxon>Micrococcaceae</taxon>
        <taxon>Arthrobacter</taxon>
    </lineage>
</organism>
<evidence type="ECO:0000313" key="3">
    <source>
        <dbReference type="Proteomes" id="UP000182652"/>
    </source>
</evidence>
<dbReference type="Proteomes" id="UP000182652">
    <property type="component" value="Unassembled WGS sequence"/>
</dbReference>
<proteinExistence type="predicted"/>
<sequence>MSKKLYLYEDVEIVSGRYHPGGGLVIITSGNPQAAYVRYLDLVQDTAEYPRSARPNLPAPTRSIEVPDAEPDCIAAFPDSGCC</sequence>
<dbReference type="STRING" id="156980.SAMN04489745_3136"/>
<evidence type="ECO:0000313" key="1">
    <source>
        <dbReference type="EMBL" id="SEC54356.1"/>
    </source>
</evidence>
<evidence type="ECO:0000313" key="2">
    <source>
        <dbReference type="EMBL" id="SEC90608.1"/>
    </source>
</evidence>
<name>A0A1H4TD18_9MICC</name>
<dbReference type="EMBL" id="FNSN01000003">
    <property type="protein sequence ID" value="SEC54356.1"/>
    <property type="molecule type" value="Genomic_DNA"/>
</dbReference>
<keyword evidence="3" id="KW-1185">Reference proteome</keyword>
<dbReference type="RefSeq" id="WP_066217425.1">
    <property type="nucleotide sequence ID" value="NZ_FNSN01000003.1"/>
</dbReference>
<accession>A0A1H4TD18</accession>
<reference evidence="1 3" key="1">
    <citation type="submission" date="2016-10" db="EMBL/GenBank/DDBJ databases">
        <authorList>
            <person name="de Groot N.N."/>
        </authorList>
    </citation>
    <scope>NUCLEOTIDE SEQUENCE [LARGE SCALE GENOMIC DNA]</scope>
    <source>
        <strain evidence="1 3">DSM 10495</strain>
    </source>
</reference>
<dbReference type="AlphaFoldDB" id="A0A1H4TD18"/>
<gene>
    <name evidence="1" type="ORF">SAMN04489745_3136</name>
    <name evidence="2" type="ORF">SAMN04489745_3477</name>
</gene>
<protein>
    <submittedName>
        <fullName evidence="1">Uncharacterized protein</fullName>
    </submittedName>
</protein>